<dbReference type="PANTHER" id="PTHR33362">
    <property type="entry name" value="SIALIC ACID TRAP TRANSPORTER PERMEASE PROTEIN SIAT-RELATED"/>
    <property type="match status" value="1"/>
</dbReference>
<organism evidence="9 10">
    <name type="scientific">Paenibacillus phyllosphaerae</name>
    <dbReference type="NCBI Taxonomy" id="274593"/>
    <lineage>
        <taxon>Bacteria</taxon>
        <taxon>Bacillati</taxon>
        <taxon>Bacillota</taxon>
        <taxon>Bacilli</taxon>
        <taxon>Bacillales</taxon>
        <taxon>Paenibacillaceae</taxon>
        <taxon>Paenibacillus</taxon>
    </lineage>
</organism>
<keyword evidence="5 7" id="KW-1133">Transmembrane helix</keyword>
<dbReference type="EMBL" id="JACHXK010000007">
    <property type="protein sequence ID" value="MBB3111483.1"/>
    <property type="molecule type" value="Genomic_DNA"/>
</dbReference>
<keyword evidence="3" id="KW-0997">Cell inner membrane</keyword>
<feature type="transmembrane region" description="Helical" evidence="7">
    <location>
        <begin position="83"/>
        <end position="107"/>
    </location>
</feature>
<keyword evidence="10" id="KW-1185">Reference proteome</keyword>
<feature type="transmembrane region" description="Helical" evidence="7">
    <location>
        <begin position="52"/>
        <end position="71"/>
    </location>
</feature>
<evidence type="ECO:0000256" key="3">
    <source>
        <dbReference type="ARBA" id="ARBA00022519"/>
    </source>
</evidence>
<dbReference type="PIRSF" id="PIRSF006066">
    <property type="entry name" value="HI0050"/>
    <property type="match status" value="1"/>
</dbReference>
<name>A0A7W5AZ68_9BACL</name>
<feature type="transmembrane region" description="Helical" evidence="7">
    <location>
        <begin position="361"/>
        <end position="388"/>
    </location>
</feature>
<dbReference type="Pfam" id="PF06808">
    <property type="entry name" value="DctM"/>
    <property type="match status" value="1"/>
</dbReference>
<evidence type="ECO:0000256" key="2">
    <source>
        <dbReference type="ARBA" id="ARBA00022475"/>
    </source>
</evidence>
<evidence type="ECO:0000313" key="10">
    <source>
        <dbReference type="Proteomes" id="UP000570361"/>
    </source>
</evidence>
<dbReference type="AlphaFoldDB" id="A0A7W5AZ68"/>
<comment type="subcellular location">
    <subcellularLocation>
        <location evidence="1">Cell inner membrane</location>
        <topology evidence="1">Multi-pass membrane protein</topology>
    </subcellularLocation>
</comment>
<feature type="transmembrane region" description="Helical" evidence="7">
    <location>
        <begin position="244"/>
        <end position="262"/>
    </location>
</feature>
<accession>A0A7W5AZ68</accession>
<evidence type="ECO:0000256" key="6">
    <source>
        <dbReference type="ARBA" id="ARBA00023136"/>
    </source>
</evidence>
<feature type="transmembrane region" description="Helical" evidence="7">
    <location>
        <begin position="215"/>
        <end position="238"/>
    </location>
</feature>
<protein>
    <submittedName>
        <fullName evidence="9">Tripartite ATP-independent transporter DctM subunit</fullName>
    </submittedName>
</protein>
<dbReference type="RefSeq" id="WP_183601344.1">
    <property type="nucleotide sequence ID" value="NZ_JACHXK010000007.1"/>
</dbReference>
<feature type="transmembrane region" description="Helical" evidence="7">
    <location>
        <begin position="338"/>
        <end position="355"/>
    </location>
</feature>
<evidence type="ECO:0000256" key="4">
    <source>
        <dbReference type="ARBA" id="ARBA00022692"/>
    </source>
</evidence>
<evidence type="ECO:0000256" key="7">
    <source>
        <dbReference type="SAM" id="Phobius"/>
    </source>
</evidence>
<evidence type="ECO:0000256" key="1">
    <source>
        <dbReference type="ARBA" id="ARBA00004429"/>
    </source>
</evidence>
<feature type="transmembrane region" description="Helical" evidence="7">
    <location>
        <begin position="400"/>
        <end position="423"/>
    </location>
</feature>
<feature type="transmembrane region" description="Helical" evidence="7">
    <location>
        <begin position="274"/>
        <end position="295"/>
    </location>
</feature>
<reference evidence="9 10" key="1">
    <citation type="submission" date="2020-08" db="EMBL/GenBank/DDBJ databases">
        <title>Genomic Encyclopedia of Type Strains, Phase III (KMG-III): the genomes of soil and plant-associated and newly described type strains.</title>
        <authorList>
            <person name="Whitman W."/>
        </authorList>
    </citation>
    <scope>NUCLEOTIDE SEQUENCE [LARGE SCALE GENOMIC DNA]</scope>
    <source>
        <strain evidence="9 10">CECT 5862</strain>
    </source>
</reference>
<dbReference type="PANTHER" id="PTHR33362:SF2">
    <property type="entry name" value="TRAP TRANSPORTER LARGE PERMEASE PROTEIN"/>
    <property type="match status" value="1"/>
</dbReference>
<feature type="domain" description="TRAP C4-dicarboxylate transport system permease DctM subunit" evidence="8">
    <location>
        <begin position="11"/>
        <end position="419"/>
    </location>
</feature>
<keyword evidence="4 7" id="KW-0812">Transmembrane</keyword>
<dbReference type="GO" id="GO:0022857">
    <property type="term" value="F:transmembrane transporter activity"/>
    <property type="evidence" value="ECO:0007669"/>
    <property type="project" value="TreeGrafter"/>
</dbReference>
<feature type="transmembrane region" description="Helical" evidence="7">
    <location>
        <begin position="173"/>
        <end position="195"/>
    </location>
</feature>
<dbReference type="InterPro" id="IPR010656">
    <property type="entry name" value="DctM"/>
</dbReference>
<sequence length="431" mass="45830">MNTIAIIILAVSFVVLLLLRFPISITLAGSALITMIYLDLPWVVVGQRMIQGINSFSLLAIPFFILAGQIMSAGGMATRLVNFAQLFVGAVRGGLALVNCVACMFFGNISGSAAADVSSIGSVLIPAMKKKGYDADYAVAVTTSASIQGVIFPPSHNLVLFSVAAGGVSVSNLFLGGIVPGLLLMFTLMIISYIIAAKRDYPKGEAITWAQVPKIIYDGFLSLMTGVIILGGILSGWFTATEAGAIACVYAFILTFFIYRDVPLSHIGIVLKKTFRTVAMVLFLIAASDAFGWILAYLKVPTLMTDLFLSVSDNPYVILLMINVLLLLIGFPMDMAPMILIMTPILLPVATALGIDPIHFGIIMILNCGIGLITPPVGTVLFIGCALGKVPVSQATKASWPFFAAMCIALLLVTYIPQISLWLPHLVNGSP</sequence>
<dbReference type="InterPro" id="IPR004681">
    <property type="entry name" value="TRAP_DctM"/>
</dbReference>
<keyword evidence="6 7" id="KW-0472">Membrane</keyword>
<dbReference type="GO" id="GO:0005886">
    <property type="term" value="C:plasma membrane"/>
    <property type="evidence" value="ECO:0007669"/>
    <property type="project" value="UniProtKB-SubCell"/>
</dbReference>
<dbReference type="NCBIfam" id="TIGR00786">
    <property type="entry name" value="dctM"/>
    <property type="match status" value="1"/>
</dbReference>
<keyword evidence="2" id="KW-1003">Cell membrane</keyword>
<gene>
    <name evidence="9" type="ORF">FHS18_003551</name>
</gene>
<evidence type="ECO:0000259" key="8">
    <source>
        <dbReference type="Pfam" id="PF06808"/>
    </source>
</evidence>
<dbReference type="Proteomes" id="UP000570361">
    <property type="component" value="Unassembled WGS sequence"/>
</dbReference>
<evidence type="ECO:0000256" key="5">
    <source>
        <dbReference type="ARBA" id="ARBA00022989"/>
    </source>
</evidence>
<proteinExistence type="predicted"/>
<evidence type="ECO:0000313" key="9">
    <source>
        <dbReference type="EMBL" id="MBB3111483.1"/>
    </source>
</evidence>
<comment type="caution">
    <text evidence="9">The sequence shown here is derived from an EMBL/GenBank/DDBJ whole genome shotgun (WGS) entry which is preliminary data.</text>
</comment>
<feature type="transmembrane region" description="Helical" evidence="7">
    <location>
        <begin position="315"/>
        <end position="331"/>
    </location>
</feature>